<proteinExistence type="predicted"/>
<accession>A0A179DL83</accession>
<dbReference type="Proteomes" id="UP000078459">
    <property type="component" value="Unassembled WGS sequence"/>
</dbReference>
<protein>
    <recommendedName>
        <fullName evidence="3">DUF4288 domain-containing protein</fullName>
    </recommendedName>
</protein>
<comment type="caution">
    <text evidence="1">The sequence shown here is derived from an EMBL/GenBank/DDBJ whole genome shotgun (WGS) entry which is preliminary data.</text>
</comment>
<gene>
    <name evidence="1" type="ORF">A5893_00600</name>
</gene>
<evidence type="ECO:0008006" key="3">
    <source>
        <dbReference type="Google" id="ProtNLM"/>
    </source>
</evidence>
<dbReference type="Pfam" id="PF14119">
    <property type="entry name" value="DUF4288"/>
    <property type="match status" value="1"/>
</dbReference>
<dbReference type="RefSeq" id="WP_068820675.1">
    <property type="nucleotide sequence ID" value="NZ_LWHJ01000011.1"/>
</dbReference>
<dbReference type="InterPro" id="IPR025630">
    <property type="entry name" value="DUF4288"/>
</dbReference>
<reference evidence="1 2" key="2">
    <citation type="submission" date="2016-06" db="EMBL/GenBank/DDBJ databases">
        <title>Pedobacter psychrophilus sp. nov., isolated from Antarctic fragmentary rock.</title>
        <authorList>
            <person name="Svec P."/>
        </authorList>
    </citation>
    <scope>NUCLEOTIDE SEQUENCE [LARGE SCALE GENOMIC DNA]</scope>
    <source>
        <strain evidence="1 2">CCM 8644</strain>
    </source>
</reference>
<reference evidence="1 2" key="1">
    <citation type="submission" date="2016-04" db="EMBL/GenBank/DDBJ databases">
        <authorList>
            <person name="Evans L.H."/>
            <person name="Alamgir A."/>
            <person name="Owens N."/>
            <person name="Weber N.D."/>
            <person name="Virtaneva K."/>
            <person name="Barbian K."/>
            <person name="Babar A."/>
            <person name="Rosenke K."/>
        </authorList>
    </citation>
    <scope>NUCLEOTIDE SEQUENCE [LARGE SCALE GENOMIC DNA]</scope>
    <source>
        <strain evidence="1 2">CCM 8644</strain>
    </source>
</reference>
<dbReference type="AlphaFoldDB" id="A0A179DL83"/>
<evidence type="ECO:0000313" key="2">
    <source>
        <dbReference type="Proteomes" id="UP000078459"/>
    </source>
</evidence>
<sequence length="112" mass="13200">MNWFVAKMIFQIEGSESSYPQFDEQLRLIDAINEELALEMAHQLGYIYQDELKSNKQTTVKWKFVAVTELEHLGNLEHGKEIHYHIVEPDNLENYLCFIDEKANALRKRKTA</sequence>
<dbReference type="OrthoDB" id="795527at2"/>
<name>A0A179DL83_9SPHI</name>
<evidence type="ECO:0000313" key="1">
    <source>
        <dbReference type="EMBL" id="OAQ41644.1"/>
    </source>
</evidence>
<dbReference type="EMBL" id="LWHJ01000011">
    <property type="protein sequence ID" value="OAQ41644.1"/>
    <property type="molecule type" value="Genomic_DNA"/>
</dbReference>
<keyword evidence="2" id="KW-1185">Reference proteome</keyword>
<organism evidence="1 2">
    <name type="scientific">Pedobacter psychrophilus</name>
    <dbReference type="NCBI Taxonomy" id="1826909"/>
    <lineage>
        <taxon>Bacteria</taxon>
        <taxon>Pseudomonadati</taxon>
        <taxon>Bacteroidota</taxon>
        <taxon>Sphingobacteriia</taxon>
        <taxon>Sphingobacteriales</taxon>
        <taxon>Sphingobacteriaceae</taxon>
        <taxon>Pedobacter</taxon>
    </lineage>
</organism>
<dbReference type="STRING" id="1826909.A5893_00600"/>